<feature type="chain" id="PRO_5032531777" description="PepSY domain-containing protein" evidence="2">
    <location>
        <begin position="23"/>
        <end position="101"/>
    </location>
</feature>
<evidence type="ECO:0000313" key="3">
    <source>
        <dbReference type="EMBL" id="QOL81724.1"/>
    </source>
</evidence>
<dbReference type="Gene3D" id="3.30.10.10">
    <property type="entry name" value="Trypsin Inhibitor V, subunit A"/>
    <property type="match status" value="1"/>
</dbReference>
<gene>
    <name evidence="3" type="ORF">F3W81_13365</name>
</gene>
<dbReference type="AlphaFoldDB" id="A0A7L9WPG6"/>
<evidence type="ECO:0000313" key="4">
    <source>
        <dbReference type="Proteomes" id="UP000594118"/>
    </source>
</evidence>
<keyword evidence="4" id="KW-1185">Reference proteome</keyword>
<feature type="region of interest" description="Disordered" evidence="1">
    <location>
        <begin position="22"/>
        <end position="41"/>
    </location>
</feature>
<feature type="signal peptide" evidence="2">
    <location>
        <begin position="1"/>
        <end position="22"/>
    </location>
</feature>
<sequence length="101" mass="10710">MPRHALFTLISVAALSASSALAGGAPEPEKTRPLPPVTDTACGAETHQSLIGKIWSSDLLAGFEGKVRVLEKDSVATMDYLFNRLNVLLDEDGRVEALTCG</sequence>
<evidence type="ECO:0008006" key="5">
    <source>
        <dbReference type="Google" id="ProtNLM"/>
    </source>
</evidence>
<dbReference type="Proteomes" id="UP000594118">
    <property type="component" value="Chromosome"/>
</dbReference>
<evidence type="ECO:0000256" key="1">
    <source>
        <dbReference type="SAM" id="MobiDB-lite"/>
    </source>
</evidence>
<accession>A0A7L9WPG6</accession>
<proteinExistence type="predicted"/>
<keyword evidence="2" id="KW-0732">Signal</keyword>
<dbReference type="InterPro" id="IPR021719">
    <property type="entry name" value="Prot_inh_I78"/>
</dbReference>
<dbReference type="Pfam" id="PF11720">
    <property type="entry name" value="Inhibitor_I78"/>
    <property type="match status" value="1"/>
</dbReference>
<organism evidence="3 4">
    <name type="scientific">Pseudooceanicola spongiae</name>
    <dbReference type="NCBI Taxonomy" id="2613965"/>
    <lineage>
        <taxon>Bacteria</taxon>
        <taxon>Pseudomonadati</taxon>
        <taxon>Pseudomonadota</taxon>
        <taxon>Alphaproteobacteria</taxon>
        <taxon>Rhodobacterales</taxon>
        <taxon>Paracoccaceae</taxon>
        <taxon>Pseudooceanicola</taxon>
    </lineage>
</organism>
<evidence type="ECO:0000256" key="2">
    <source>
        <dbReference type="SAM" id="SignalP"/>
    </source>
</evidence>
<dbReference type="KEGG" id="pshq:F3W81_13365"/>
<dbReference type="EMBL" id="CP045201">
    <property type="protein sequence ID" value="QOL81724.1"/>
    <property type="molecule type" value="Genomic_DNA"/>
</dbReference>
<reference evidence="3 4" key="1">
    <citation type="submission" date="2019-10" db="EMBL/GenBank/DDBJ databases">
        <title>Pseudopuniceibacterium sp. HQ09 islated from Antarctica.</title>
        <authorList>
            <person name="Liao L."/>
            <person name="Su S."/>
            <person name="Chen B."/>
            <person name="Yu Y."/>
        </authorList>
    </citation>
    <scope>NUCLEOTIDE SEQUENCE [LARGE SCALE GENOMIC DNA]</scope>
    <source>
        <strain evidence="3 4">HQ09</strain>
    </source>
</reference>
<name>A0A7L9WPG6_9RHOB</name>
<dbReference type="RefSeq" id="WP_193079638.1">
    <property type="nucleotide sequence ID" value="NZ_CP045201.1"/>
</dbReference>
<protein>
    <recommendedName>
        <fullName evidence="5">PepSY domain-containing protein</fullName>
    </recommendedName>
</protein>